<accession>A0A6A6ANS2</accession>
<keyword evidence="3" id="KW-1185">Reference proteome</keyword>
<evidence type="ECO:0000256" key="1">
    <source>
        <dbReference type="SAM" id="Phobius"/>
    </source>
</evidence>
<proteinExistence type="predicted"/>
<name>A0A6A6ANS2_9PLEO</name>
<gene>
    <name evidence="2" type="ORF">P153DRAFT_262898</name>
</gene>
<reference evidence="2" key="1">
    <citation type="journal article" date="2020" name="Stud. Mycol.">
        <title>101 Dothideomycetes genomes: a test case for predicting lifestyles and emergence of pathogens.</title>
        <authorList>
            <person name="Haridas S."/>
            <person name="Albert R."/>
            <person name="Binder M."/>
            <person name="Bloem J."/>
            <person name="Labutti K."/>
            <person name="Salamov A."/>
            <person name="Andreopoulos B."/>
            <person name="Baker S."/>
            <person name="Barry K."/>
            <person name="Bills G."/>
            <person name="Bluhm B."/>
            <person name="Cannon C."/>
            <person name="Castanera R."/>
            <person name="Culley D."/>
            <person name="Daum C."/>
            <person name="Ezra D."/>
            <person name="Gonzalez J."/>
            <person name="Henrissat B."/>
            <person name="Kuo A."/>
            <person name="Liang C."/>
            <person name="Lipzen A."/>
            <person name="Lutzoni F."/>
            <person name="Magnuson J."/>
            <person name="Mondo S."/>
            <person name="Nolan M."/>
            <person name="Ohm R."/>
            <person name="Pangilinan J."/>
            <person name="Park H.-J."/>
            <person name="Ramirez L."/>
            <person name="Alfaro M."/>
            <person name="Sun H."/>
            <person name="Tritt A."/>
            <person name="Yoshinaga Y."/>
            <person name="Zwiers L.-H."/>
            <person name="Turgeon B."/>
            <person name="Goodwin S."/>
            <person name="Spatafora J."/>
            <person name="Crous P."/>
            <person name="Grigoriev I."/>
        </authorList>
    </citation>
    <scope>NUCLEOTIDE SEQUENCE</scope>
    <source>
        <strain evidence="2">CBS 119687</strain>
    </source>
</reference>
<keyword evidence="1" id="KW-0472">Membrane</keyword>
<dbReference type="RefSeq" id="XP_033526934.1">
    <property type="nucleotide sequence ID" value="XM_033662843.1"/>
</dbReference>
<dbReference type="Proteomes" id="UP000799771">
    <property type="component" value="Unassembled WGS sequence"/>
</dbReference>
<protein>
    <submittedName>
        <fullName evidence="2">Uncharacterized protein</fullName>
    </submittedName>
</protein>
<keyword evidence="1" id="KW-1133">Transmembrane helix</keyword>
<dbReference type="OrthoDB" id="3799089at2759"/>
<feature type="transmembrane region" description="Helical" evidence="1">
    <location>
        <begin position="6"/>
        <end position="22"/>
    </location>
</feature>
<organism evidence="2 3">
    <name type="scientific">Dothidotthia symphoricarpi CBS 119687</name>
    <dbReference type="NCBI Taxonomy" id="1392245"/>
    <lineage>
        <taxon>Eukaryota</taxon>
        <taxon>Fungi</taxon>
        <taxon>Dikarya</taxon>
        <taxon>Ascomycota</taxon>
        <taxon>Pezizomycotina</taxon>
        <taxon>Dothideomycetes</taxon>
        <taxon>Pleosporomycetidae</taxon>
        <taxon>Pleosporales</taxon>
        <taxon>Dothidotthiaceae</taxon>
        <taxon>Dothidotthia</taxon>
    </lineage>
</organism>
<dbReference type="EMBL" id="ML977500">
    <property type="protein sequence ID" value="KAF2132547.1"/>
    <property type="molecule type" value="Genomic_DNA"/>
</dbReference>
<keyword evidence="1" id="KW-0812">Transmembrane</keyword>
<evidence type="ECO:0000313" key="2">
    <source>
        <dbReference type="EMBL" id="KAF2132547.1"/>
    </source>
</evidence>
<sequence>VLTAVAGILVLEAFATIAYLRWHDRSSKAKWKRLRERGVVVVDGPVLMWTDNLPPRPTNSTFNLHQTLQ</sequence>
<dbReference type="AlphaFoldDB" id="A0A6A6ANS2"/>
<feature type="non-terminal residue" evidence="2">
    <location>
        <position position="1"/>
    </location>
</feature>
<evidence type="ECO:0000313" key="3">
    <source>
        <dbReference type="Proteomes" id="UP000799771"/>
    </source>
</evidence>
<dbReference type="GeneID" id="54403275"/>
<feature type="non-terminal residue" evidence="2">
    <location>
        <position position="69"/>
    </location>
</feature>